<protein>
    <submittedName>
        <fullName evidence="2">Uncharacterized protein</fullName>
    </submittedName>
</protein>
<accession>A0A3E2HP94</accession>
<dbReference type="Proteomes" id="UP000258309">
    <property type="component" value="Unassembled WGS sequence"/>
</dbReference>
<evidence type="ECO:0000313" key="3">
    <source>
        <dbReference type="Proteomes" id="UP000258309"/>
    </source>
</evidence>
<feature type="non-terminal residue" evidence="2">
    <location>
        <position position="546"/>
    </location>
</feature>
<feature type="region of interest" description="Disordered" evidence="1">
    <location>
        <begin position="1"/>
        <end position="27"/>
    </location>
</feature>
<gene>
    <name evidence="2" type="ORF">B7463_g1213</name>
</gene>
<feature type="compositionally biased region" description="Basic and acidic residues" evidence="1">
    <location>
        <begin position="59"/>
        <end position="78"/>
    </location>
</feature>
<organism evidence="2 3">
    <name type="scientific">Scytalidium lignicola</name>
    <name type="common">Hyphomycete</name>
    <dbReference type="NCBI Taxonomy" id="5539"/>
    <lineage>
        <taxon>Eukaryota</taxon>
        <taxon>Fungi</taxon>
        <taxon>Dikarya</taxon>
        <taxon>Ascomycota</taxon>
        <taxon>Pezizomycotina</taxon>
        <taxon>Leotiomycetes</taxon>
        <taxon>Leotiomycetes incertae sedis</taxon>
        <taxon>Scytalidium</taxon>
    </lineage>
</organism>
<proteinExistence type="predicted"/>
<evidence type="ECO:0000256" key="1">
    <source>
        <dbReference type="SAM" id="MobiDB-lite"/>
    </source>
</evidence>
<dbReference type="EMBL" id="NCSJ02000012">
    <property type="protein sequence ID" value="RFU35143.1"/>
    <property type="molecule type" value="Genomic_DNA"/>
</dbReference>
<keyword evidence="3" id="KW-1185">Reference proteome</keyword>
<feature type="non-terminal residue" evidence="2">
    <location>
        <position position="1"/>
    </location>
</feature>
<dbReference type="AlphaFoldDB" id="A0A3E2HP94"/>
<comment type="caution">
    <text evidence="2">The sequence shown here is derived from an EMBL/GenBank/DDBJ whole genome shotgun (WGS) entry which is preliminary data.</text>
</comment>
<dbReference type="OrthoDB" id="3439676at2759"/>
<feature type="region of interest" description="Disordered" evidence="1">
    <location>
        <begin position="51"/>
        <end position="78"/>
    </location>
</feature>
<evidence type="ECO:0000313" key="2">
    <source>
        <dbReference type="EMBL" id="RFU35143.1"/>
    </source>
</evidence>
<reference evidence="2 3" key="1">
    <citation type="submission" date="2018-05" db="EMBL/GenBank/DDBJ databases">
        <title>Draft genome sequence of Scytalidium lignicola DSM 105466, a ubiquitous saprotrophic fungus.</title>
        <authorList>
            <person name="Buettner E."/>
            <person name="Gebauer A.M."/>
            <person name="Hofrichter M."/>
            <person name="Liers C."/>
            <person name="Kellner H."/>
        </authorList>
    </citation>
    <scope>NUCLEOTIDE SEQUENCE [LARGE SCALE GENOMIC DNA]</scope>
    <source>
        <strain evidence="2 3">DSM 105466</strain>
    </source>
</reference>
<name>A0A3E2HP94_SCYLI</name>
<sequence length="546" mass="63187">MRLRNRAVKAGSKPNLVSIGTGESTQNCSDGMAEVINSSLYITSSRKKPYTLHPKAPLKQKDRDSDKPESSKIGSREKTETIQVIIPAKLASVNDVVSAYDDNHEESDDSSIEEGEGGAQPLLLTGIHGPFLDIRDLEKIAIDLDHNRKRFGFQSAENLGIRKRPHTELAKAVEQQLKDLFQLFQQLKLEPEKTEYEIRSEISTKLRVLSGKTDALLRPLSKHGRSKSNESKEARSQAIKEARELLEDLYCVTIRHCVEISAVAAKSYVNDGPLNDRFLDELNFLIGMTEELAENAINQGVRVQPKPKSFSKNRTYELKEPIETALKHLNLLTEKCIAEFKVREKKEREERAARLRLEKKRKAELEEEENRRYDMERYRENARILAKRMADKKWGRYLKTQFTLQETTAPIRNRESRSESQSVFLRYDQSNSSQDMADIDLEVSDSRDVNGDEYERVQLFGENNTRQLYKTQPLSDEERIVFIELLMKERGRERYATLSEKLDKSMDEIFMWAKDLQETMDDAHEKGRFTAPEDFWTYHIWVEEDT</sequence>